<evidence type="ECO:0000313" key="2">
    <source>
        <dbReference type="Proteomes" id="UP001163262"/>
    </source>
</evidence>
<reference evidence="1" key="1">
    <citation type="submission" date="2022-10" db="EMBL/GenBank/DDBJ databases">
        <title>Complete genome sequence of Capnocytophaga ochracea KCOM 2812 isolated from actinomycosis lesion.</title>
        <authorList>
            <person name="Kook J.-K."/>
            <person name="Park S.-N."/>
            <person name="Lim Y.K."/>
        </authorList>
    </citation>
    <scope>NUCLEOTIDE SEQUENCE</scope>
    <source>
        <strain evidence="1">KCOM 28121</strain>
    </source>
</reference>
<dbReference type="Proteomes" id="UP001163262">
    <property type="component" value="Chromosome"/>
</dbReference>
<dbReference type="RefSeq" id="WP_264860936.1">
    <property type="nucleotide sequence ID" value="NZ_CP110230.1"/>
</dbReference>
<sequence length="613" mass="69534">MMPNQEYPYKVMYREKGKTWKSQKVSMPYAKLTNLKRGRTYIYKVGVACGLETAYSSSVFGEESYMYSTEQEFTTTEQIDEKSQVQCGVKPEIRIKNTNSLQDNLYPNTTFTAGDFPVTVLNATGSNGVYLGEGYVKVPYLQDTKIKVVFNGIKLNTERQLIEGKLVTTYDETESNVVEIKSLSGIINDVKNIFKKKKLTEEDVKSLQELKKQWDFYLSNADEIGISEEDKTAFKEIGAKMFSVSTGKLSKEEKETLITNTEKAEKLYDKYKVGFAEQKERKEFVSEFEELINGISDEKVSTLYVTVSDSIPNKLKKYKILEGDPPSEKGEYIGHIKVGKEANPTYYIWTGELWSKITKNKDGTYTARAYSKIHKDITKSITWNENTSLEEIEKKFLGAKNSANFIEGFRELWPSFEIALSVGAIAPSSTYYKISQGKKVFELRQVRAVKSVAVPKVVSKLVEKLNLGKFVKKIGDYQVYEKGEVFYRAMTKTDLETLKSTGKLTASSETFTSPTLTYIKNTGYNGTIVKFQMKTGTIEKLVKIGIRNDKTRKMMTNFSQMPSVNSVENWTQTSALFKTEGTKQGLQQINIGLGKGKALETFNENIVKFEIVK</sequence>
<organism evidence="1 2">
    <name type="scientific">Capnocytophaga ochracea</name>
    <dbReference type="NCBI Taxonomy" id="1018"/>
    <lineage>
        <taxon>Bacteria</taxon>
        <taxon>Pseudomonadati</taxon>
        <taxon>Bacteroidota</taxon>
        <taxon>Flavobacteriia</taxon>
        <taxon>Flavobacteriales</taxon>
        <taxon>Flavobacteriaceae</taxon>
        <taxon>Capnocytophaga</taxon>
    </lineage>
</organism>
<evidence type="ECO:0008006" key="3">
    <source>
        <dbReference type="Google" id="ProtNLM"/>
    </source>
</evidence>
<name>A0AA46WAG2_CAPOC</name>
<evidence type="ECO:0000313" key="1">
    <source>
        <dbReference type="EMBL" id="UZD41898.1"/>
    </source>
</evidence>
<protein>
    <recommendedName>
        <fullName evidence="3">Fibronectin type-III domain-containing protein</fullName>
    </recommendedName>
</protein>
<dbReference type="EMBL" id="CP110230">
    <property type="protein sequence ID" value="UZD41898.1"/>
    <property type="molecule type" value="Genomic_DNA"/>
</dbReference>
<accession>A0AA46WAG2</accession>
<proteinExistence type="predicted"/>
<gene>
    <name evidence="1" type="ORF">OL231_04960</name>
</gene>
<dbReference type="AlphaFoldDB" id="A0AA46WAG2"/>